<dbReference type="Pfam" id="PF24315">
    <property type="entry name" value="DUF7489"/>
    <property type="match status" value="1"/>
</dbReference>
<organism evidence="3 4">
    <name type="scientific">Candidatus Roizmanbacteria bacterium GW2011_GWA2_35_8</name>
    <dbReference type="NCBI Taxonomy" id="1618479"/>
    <lineage>
        <taxon>Bacteria</taxon>
        <taxon>Candidatus Roizmaniibacteriota</taxon>
    </lineage>
</organism>
<keyword evidence="1" id="KW-0812">Transmembrane</keyword>
<evidence type="ECO:0000259" key="2">
    <source>
        <dbReference type="Pfam" id="PF24315"/>
    </source>
</evidence>
<evidence type="ECO:0000256" key="1">
    <source>
        <dbReference type="SAM" id="Phobius"/>
    </source>
</evidence>
<dbReference type="Proteomes" id="UP000034536">
    <property type="component" value="Unassembled WGS sequence"/>
</dbReference>
<protein>
    <recommendedName>
        <fullName evidence="2">DUF7489 domain-containing protein</fullName>
    </recommendedName>
</protein>
<gene>
    <name evidence="3" type="ORF">UR89_C0030G0002</name>
</gene>
<name>A0A0G0CWD6_9BACT</name>
<dbReference type="EMBL" id="LBQX01000030">
    <property type="protein sequence ID" value="KKP86189.1"/>
    <property type="molecule type" value="Genomic_DNA"/>
</dbReference>
<dbReference type="InterPro" id="IPR055912">
    <property type="entry name" value="DUF7489"/>
</dbReference>
<keyword evidence="1" id="KW-0472">Membrane</keyword>
<feature type="domain" description="DUF7489" evidence="2">
    <location>
        <begin position="29"/>
        <end position="86"/>
    </location>
</feature>
<evidence type="ECO:0000313" key="4">
    <source>
        <dbReference type="Proteomes" id="UP000034536"/>
    </source>
</evidence>
<comment type="caution">
    <text evidence="3">The sequence shown here is derived from an EMBL/GenBank/DDBJ whole genome shotgun (WGS) entry which is preliminary data.</text>
</comment>
<accession>A0A0G0CWD6</accession>
<feature type="transmembrane region" description="Helical" evidence="1">
    <location>
        <begin position="6"/>
        <end position="23"/>
    </location>
</feature>
<keyword evidence="1" id="KW-1133">Transmembrane helix</keyword>
<sequence length="87" mass="9923">MEKILIYGVIATVILFIAFKLFYKPNASSFKGEVKGKNNGEENIFTVNVITDDNKTTDVKVSKILWSNLQRGDRIEKRSGDLFPRKI</sequence>
<dbReference type="AlphaFoldDB" id="A0A0G0CWD6"/>
<evidence type="ECO:0000313" key="3">
    <source>
        <dbReference type="EMBL" id="KKP86189.1"/>
    </source>
</evidence>
<proteinExistence type="predicted"/>
<reference evidence="3 4" key="1">
    <citation type="journal article" date="2015" name="Nature">
        <title>rRNA introns, odd ribosomes, and small enigmatic genomes across a large radiation of phyla.</title>
        <authorList>
            <person name="Brown C.T."/>
            <person name="Hug L.A."/>
            <person name="Thomas B.C."/>
            <person name="Sharon I."/>
            <person name="Castelle C.J."/>
            <person name="Singh A."/>
            <person name="Wilkins M.J."/>
            <person name="Williams K.H."/>
            <person name="Banfield J.F."/>
        </authorList>
    </citation>
    <scope>NUCLEOTIDE SEQUENCE [LARGE SCALE GENOMIC DNA]</scope>
</reference>